<dbReference type="PANTHER" id="PTHR46470:SF2">
    <property type="entry name" value="GLYCERALDEHYDE 3-PHOSPHATE PHOSPHATASE"/>
    <property type="match status" value="1"/>
</dbReference>
<organism evidence="5 6">
    <name type="scientific">Metabacillus arenae</name>
    <dbReference type="NCBI Taxonomy" id="2771434"/>
    <lineage>
        <taxon>Bacteria</taxon>
        <taxon>Bacillati</taxon>
        <taxon>Bacillota</taxon>
        <taxon>Bacilli</taxon>
        <taxon>Bacillales</taxon>
        <taxon>Bacillaceae</taxon>
        <taxon>Metabacillus</taxon>
    </lineage>
</organism>
<gene>
    <name evidence="5" type="ORF">IC621_16990</name>
</gene>
<evidence type="ECO:0000256" key="3">
    <source>
        <dbReference type="ARBA" id="ARBA00022801"/>
    </source>
</evidence>
<dbReference type="SUPFAM" id="SSF56784">
    <property type="entry name" value="HAD-like"/>
    <property type="match status" value="1"/>
</dbReference>
<dbReference type="SFLD" id="SFLDG01129">
    <property type="entry name" value="C1.5:_HAD__Beta-PGM__Phosphata"/>
    <property type="match status" value="1"/>
</dbReference>
<dbReference type="PANTHER" id="PTHR46470">
    <property type="entry name" value="N-ACYLNEURAMINATE-9-PHOSPHATASE"/>
    <property type="match status" value="1"/>
</dbReference>
<dbReference type="Gene3D" id="1.10.150.520">
    <property type="match status" value="1"/>
</dbReference>
<keyword evidence="3 5" id="KW-0378">Hydrolase</keyword>
<dbReference type="SFLD" id="SFLDS00003">
    <property type="entry name" value="Haloacid_Dehalogenase"/>
    <property type="match status" value="1"/>
</dbReference>
<comment type="cofactor">
    <cofactor evidence="1">
        <name>Mg(2+)</name>
        <dbReference type="ChEBI" id="CHEBI:18420"/>
    </cofactor>
</comment>
<evidence type="ECO:0000256" key="2">
    <source>
        <dbReference type="ARBA" id="ARBA00022723"/>
    </source>
</evidence>
<name>A0A926NPZ3_9BACI</name>
<dbReference type="Proteomes" id="UP000626844">
    <property type="component" value="Unassembled WGS sequence"/>
</dbReference>
<dbReference type="AlphaFoldDB" id="A0A926NPZ3"/>
<dbReference type="Gene3D" id="3.40.50.1000">
    <property type="entry name" value="HAD superfamily/HAD-like"/>
    <property type="match status" value="1"/>
</dbReference>
<keyword evidence="4" id="KW-0460">Magnesium</keyword>
<dbReference type="InterPro" id="IPR006439">
    <property type="entry name" value="HAD-SF_hydro_IA"/>
</dbReference>
<dbReference type="NCBIfam" id="TIGR01549">
    <property type="entry name" value="HAD-SF-IA-v1"/>
    <property type="match status" value="1"/>
</dbReference>
<dbReference type="GO" id="GO:0046872">
    <property type="term" value="F:metal ion binding"/>
    <property type="evidence" value="ECO:0007669"/>
    <property type="project" value="UniProtKB-KW"/>
</dbReference>
<reference evidence="5" key="1">
    <citation type="submission" date="2020-09" db="EMBL/GenBank/DDBJ databases">
        <title>A novel bacterium of genus Bacillus, isolated from South China Sea.</title>
        <authorList>
            <person name="Huang H."/>
            <person name="Mo K."/>
            <person name="Hu Y."/>
        </authorList>
    </citation>
    <scope>NUCLEOTIDE SEQUENCE</scope>
    <source>
        <strain evidence="5">IB182487</strain>
    </source>
</reference>
<accession>A0A926NPZ3</accession>
<dbReference type="RefSeq" id="WP_191159617.1">
    <property type="nucleotide sequence ID" value="NZ_JACXAI010000023.1"/>
</dbReference>
<dbReference type="EMBL" id="JACXAI010000023">
    <property type="protein sequence ID" value="MBD1381927.1"/>
    <property type="molecule type" value="Genomic_DNA"/>
</dbReference>
<dbReference type="InterPro" id="IPR036412">
    <property type="entry name" value="HAD-like_sf"/>
</dbReference>
<dbReference type="GO" id="GO:0044281">
    <property type="term" value="P:small molecule metabolic process"/>
    <property type="evidence" value="ECO:0007669"/>
    <property type="project" value="UniProtKB-ARBA"/>
</dbReference>
<protein>
    <submittedName>
        <fullName evidence="5">HAD-IA family hydrolase</fullName>
    </submittedName>
</protein>
<evidence type="ECO:0000256" key="4">
    <source>
        <dbReference type="ARBA" id="ARBA00022842"/>
    </source>
</evidence>
<dbReference type="InterPro" id="IPR023214">
    <property type="entry name" value="HAD_sf"/>
</dbReference>
<evidence type="ECO:0000313" key="5">
    <source>
        <dbReference type="EMBL" id="MBD1381927.1"/>
    </source>
</evidence>
<evidence type="ECO:0000313" key="6">
    <source>
        <dbReference type="Proteomes" id="UP000626844"/>
    </source>
</evidence>
<keyword evidence="2" id="KW-0479">Metal-binding</keyword>
<dbReference type="GO" id="GO:0016791">
    <property type="term" value="F:phosphatase activity"/>
    <property type="evidence" value="ECO:0007669"/>
    <property type="project" value="TreeGrafter"/>
</dbReference>
<sequence>MTVLVFDLDDTLYDEKTFVFSGFRAVCDYLEKNFDIPKKESYPLMVEDLNENGRGHIFDNTLKKFNIYSKSIVEKCVTIYRTHQPTITIDPEADKCLTRFSKFPKYIVTDGNKMVQYNKLKALELFNRVKFCFITHRYGIKHAKPSPYCFNKICHIENVKPDQVVYVGDNPNKDFIGIKPLGFKTIRLKKGNYADINLSPAHEANYAIHSLNELTEALIKKLGCM</sequence>
<evidence type="ECO:0000256" key="1">
    <source>
        <dbReference type="ARBA" id="ARBA00001946"/>
    </source>
</evidence>
<proteinExistence type="predicted"/>
<comment type="caution">
    <text evidence="5">The sequence shown here is derived from an EMBL/GenBank/DDBJ whole genome shotgun (WGS) entry which is preliminary data.</text>
</comment>
<dbReference type="InterPro" id="IPR051400">
    <property type="entry name" value="HAD-like_hydrolase"/>
</dbReference>
<dbReference type="Pfam" id="PF00702">
    <property type="entry name" value="Hydrolase"/>
    <property type="match status" value="1"/>
</dbReference>
<keyword evidence="6" id="KW-1185">Reference proteome</keyword>